<sequence>GIDRARFRKQVVPGDTLELEVELVSLSVRAGKGKGTASVNGKVACEVELFFVIA</sequence>
<name>T1AX89_9ZZZZ</name>
<reference evidence="1" key="1">
    <citation type="submission" date="2013-08" db="EMBL/GenBank/DDBJ databases">
        <authorList>
            <person name="Mendez C."/>
            <person name="Richter M."/>
            <person name="Ferrer M."/>
            <person name="Sanchez J."/>
        </authorList>
    </citation>
    <scope>NUCLEOTIDE SEQUENCE</scope>
</reference>
<dbReference type="InterPro" id="IPR013114">
    <property type="entry name" value="FabA_FabZ"/>
</dbReference>
<organism evidence="1">
    <name type="scientific">mine drainage metagenome</name>
    <dbReference type="NCBI Taxonomy" id="410659"/>
    <lineage>
        <taxon>unclassified sequences</taxon>
        <taxon>metagenomes</taxon>
        <taxon>ecological metagenomes</taxon>
    </lineage>
</organism>
<gene>
    <name evidence="1" type="ORF">B1A_14507</name>
</gene>
<protein>
    <submittedName>
        <fullName evidence="1">Beta-hydroxyacyl-(Acyl-carrier-protein) dehydratase, FabA/FabZ domain protein</fullName>
        <ecNumber evidence="1">4.2.1.-</ecNumber>
    </submittedName>
</protein>
<keyword evidence="1" id="KW-0456">Lyase</keyword>
<dbReference type="SUPFAM" id="SSF54637">
    <property type="entry name" value="Thioesterase/thiol ester dehydrase-isomerase"/>
    <property type="match status" value="1"/>
</dbReference>
<dbReference type="Gene3D" id="3.10.129.10">
    <property type="entry name" value="Hotdog Thioesterase"/>
    <property type="match status" value="1"/>
</dbReference>
<dbReference type="EC" id="4.2.1.-" evidence="1"/>
<accession>T1AX89</accession>
<feature type="non-terminal residue" evidence="1">
    <location>
        <position position="1"/>
    </location>
</feature>
<reference evidence="1" key="2">
    <citation type="journal article" date="2014" name="ISME J.">
        <title>Microbial stratification in low pH oxic and suboxic macroscopic growths along an acid mine drainage.</title>
        <authorList>
            <person name="Mendez-Garcia C."/>
            <person name="Mesa V."/>
            <person name="Sprenger R.R."/>
            <person name="Richter M."/>
            <person name="Diez M.S."/>
            <person name="Solano J."/>
            <person name="Bargiela R."/>
            <person name="Golyshina O.V."/>
            <person name="Manteca A."/>
            <person name="Ramos J.L."/>
            <person name="Gallego J.R."/>
            <person name="Llorente I."/>
            <person name="Martins Dos Santos V.A."/>
            <person name="Jensen O.N."/>
            <person name="Pelaez A.I."/>
            <person name="Sanchez J."/>
            <person name="Ferrer M."/>
        </authorList>
    </citation>
    <scope>NUCLEOTIDE SEQUENCE</scope>
</reference>
<dbReference type="AlphaFoldDB" id="T1AX89"/>
<dbReference type="InterPro" id="IPR029069">
    <property type="entry name" value="HotDog_dom_sf"/>
</dbReference>
<dbReference type="Pfam" id="PF07977">
    <property type="entry name" value="FabA"/>
    <property type="match status" value="1"/>
</dbReference>
<comment type="caution">
    <text evidence="1">The sequence shown here is derived from an EMBL/GenBank/DDBJ whole genome shotgun (WGS) entry which is preliminary data.</text>
</comment>
<proteinExistence type="predicted"/>
<evidence type="ECO:0000313" key="1">
    <source>
        <dbReference type="EMBL" id="EQD46705.1"/>
    </source>
</evidence>
<dbReference type="EMBL" id="AUZX01010648">
    <property type="protein sequence ID" value="EQD46705.1"/>
    <property type="molecule type" value="Genomic_DNA"/>
</dbReference>
<dbReference type="GO" id="GO:0016829">
    <property type="term" value="F:lyase activity"/>
    <property type="evidence" value="ECO:0007669"/>
    <property type="project" value="UniProtKB-KW"/>
</dbReference>